<comment type="function">
    <text evidence="2">Magnesium transporter that may mediate the influx of magnesium.</text>
</comment>
<keyword evidence="2" id="KW-0812">Transmembrane</keyword>
<keyword evidence="2" id="KW-0460">Magnesium</keyword>
<feature type="region of interest" description="Disordered" evidence="3">
    <location>
        <begin position="296"/>
        <end position="328"/>
    </location>
</feature>
<feature type="compositionally biased region" description="Acidic residues" evidence="3">
    <location>
        <begin position="307"/>
        <end position="317"/>
    </location>
</feature>
<sequence>MTSRPQTPPVSKPEDDQDPMARPAQTTTSLTFPFPTSRKKATGVRPWLLLDSTGQAQVEEVGKHAIMRRTGLPARDLRILDPLLSYPSTVLGRERAIVINLEHIKAIITAQEVWLLNSRDPSVTPFVEELQGRLIFHYHATKAQEGNGDHSKANPYRVEEPESKGSSPQKSPVGFSHFEDCNEGIQAEGKQGLENRDGSKILPYEFVALETCLEAACSCLESEAKTLEQEAHPALDKLTSKISTLNLERVRQIKSRLVAITGRVQKVRDELEHLLDDDEDMVELYLTEKLVQQQLDDSSTSSLNEGNDIEDDELQADSDDRYSNTHTSTTRSVVSKNLNVEELEMLLEAYFVQIDGTLNKLSTNHLLQMGVMLTTATLVVSCFVVVVGIFGMNIKIAMFKEDVQTGMPKFLWTLAGGTSGIIFLYVIAIAWYQARRSWLKPTGNLLVVLKNGVEIQMGFLLLEEKWANRVFGLVLKEDKTHETSSSISSKKKKKKKNRESEGVGVFIGWFSADDFNIPKRVDGTDSYSQQVCFIKCSCSE</sequence>
<feature type="transmembrane region" description="Helical" evidence="2">
    <location>
        <begin position="410"/>
        <end position="432"/>
    </location>
</feature>
<dbReference type="FunFam" id="2.40.128.330:FF:000001">
    <property type="entry name" value="Magnesium transporter MRS2-1"/>
    <property type="match status" value="1"/>
</dbReference>
<keyword evidence="2" id="KW-0472">Membrane</keyword>
<feature type="compositionally biased region" description="Pro residues" evidence="3">
    <location>
        <begin position="1"/>
        <end position="11"/>
    </location>
</feature>
<dbReference type="EMBL" id="CAADRP010001112">
    <property type="protein sequence ID" value="VFU35515.1"/>
    <property type="molecule type" value="Genomic_DNA"/>
</dbReference>
<reference evidence="4" key="1">
    <citation type="submission" date="2019-03" db="EMBL/GenBank/DDBJ databases">
        <authorList>
            <person name="Mank J."/>
            <person name="Almeida P."/>
        </authorList>
    </citation>
    <scope>NUCLEOTIDE SEQUENCE</scope>
    <source>
        <strain evidence="4">78183</strain>
    </source>
</reference>
<dbReference type="GO" id="GO:0016020">
    <property type="term" value="C:membrane"/>
    <property type="evidence" value="ECO:0007669"/>
    <property type="project" value="UniProtKB-SubCell"/>
</dbReference>
<dbReference type="CDD" id="cd12823">
    <property type="entry name" value="Mrs2_Mfm1p-like"/>
    <property type="match status" value="1"/>
</dbReference>
<evidence type="ECO:0000256" key="1">
    <source>
        <dbReference type="ARBA" id="ARBA00007535"/>
    </source>
</evidence>
<feature type="compositionally biased region" description="Basic and acidic residues" evidence="3">
    <location>
        <begin position="147"/>
        <end position="163"/>
    </location>
</feature>
<accession>A0A6N2L741</accession>
<feature type="compositionally biased region" description="Low complexity" evidence="3">
    <location>
        <begin position="26"/>
        <end position="36"/>
    </location>
</feature>
<feature type="transmembrane region" description="Helical" evidence="2">
    <location>
        <begin position="370"/>
        <end position="390"/>
    </location>
</feature>
<feature type="region of interest" description="Disordered" evidence="3">
    <location>
        <begin position="144"/>
        <end position="172"/>
    </location>
</feature>
<evidence type="ECO:0000313" key="4">
    <source>
        <dbReference type="EMBL" id="VFU35515.1"/>
    </source>
</evidence>
<dbReference type="Gene3D" id="2.40.128.330">
    <property type="match status" value="1"/>
</dbReference>
<dbReference type="GO" id="GO:0015095">
    <property type="term" value="F:magnesium ion transmembrane transporter activity"/>
    <property type="evidence" value="ECO:0007669"/>
    <property type="project" value="TreeGrafter"/>
</dbReference>
<feature type="region of interest" description="Disordered" evidence="3">
    <location>
        <begin position="1"/>
        <end position="38"/>
    </location>
</feature>
<keyword evidence="2" id="KW-0406">Ion transport</keyword>
<comment type="subcellular location">
    <subcellularLocation>
        <location evidence="2">Membrane</location>
        <topology evidence="2">Multi-pass membrane protein</topology>
    </subcellularLocation>
</comment>
<keyword evidence="2" id="KW-0813">Transport</keyword>
<organism evidence="4">
    <name type="scientific">Salix viminalis</name>
    <name type="common">Common osier</name>
    <name type="synonym">Basket willow</name>
    <dbReference type="NCBI Taxonomy" id="40686"/>
    <lineage>
        <taxon>Eukaryota</taxon>
        <taxon>Viridiplantae</taxon>
        <taxon>Streptophyta</taxon>
        <taxon>Embryophyta</taxon>
        <taxon>Tracheophyta</taxon>
        <taxon>Spermatophyta</taxon>
        <taxon>Magnoliopsida</taxon>
        <taxon>eudicotyledons</taxon>
        <taxon>Gunneridae</taxon>
        <taxon>Pentapetalae</taxon>
        <taxon>rosids</taxon>
        <taxon>fabids</taxon>
        <taxon>Malpighiales</taxon>
        <taxon>Salicaceae</taxon>
        <taxon>Saliceae</taxon>
        <taxon>Salix</taxon>
    </lineage>
</organism>
<name>A0A6N2L741_SALVM</name>
<dbReference type="Pfam" id="PF22099">
    <property type="entry name" value="MRS2-like"/>
    <property type="match status" value="2"/>
</dbReference>
<dbReference type="Gene3D" id="1.20.58.340">
    <property type="entry name" value="Magnesium transport protein CorA, transmembrane region"/>
    <property type="match status" value="1"/>
</dbReference>
<evidence type="ECO:0000256" key="2">
    <source>
        <dbReference type="RuleBase" id="RU366041"/>
    </source>
</evidence>
<keyword evidence="2" id="KW-1133">Transmembrane helix</keyword>
<proteinExistence type="inferred from homology"/>
<evidence type="ECO:0000256" key="3">
    <source>
        <dbReference type="SAM" id="MobiDB-lite"/>
    </source>
</evidence>
<dbReference type="PANTHER" id="PTHR13890">
    <property type="entry name" value="RNA SPLICING PROTEIN MRS2, MITOCHONDRIAL"/>
    <property type="match status" value="1"/>
</dbReference>
<gene>
    <name evidence="4" type="ORF">SVIM_LOCUS176547</name>
</gene>
<comment type="similarity">
    <text evidence="1 2">Belongs to the CorA metal ion transporter (MIT) (TC 1.A.35.5) family.</text>
</comment>
<dbReference type="InterPro" id="IPR039204">
    <property type="entry name" value="MRS2-like"/>
</dbReference>
<dbReference type="AlphaFoldDB" id="A0A6N2L741"/>
<dbReference type="PANTHER" id="PTHR13890:SF35">
    <property type="entry name" value="MAGNESIUM TRANSPORTER MRS2-3"/>
    <property type="match status" value="1"/>
</dbReference>
<protein>
    <recommendedName>
        <fullName evidence="2">Magnesium transporter</fullName>
    </recommendedName>
</protein>